<dbReference type="InterPro" id="IPR022346">
    <property type="entry name" value="T2SS_GspH"/>
</dbReference>
<reference evidence="12 13" key="1">
    <citation type="submission" date="2020-08" db="EMBL/GenBank/DDBJ databases">
        <title>A Genomic Blueprint of the Chicken Gut Microbiome.</title>
        <authorList>
            <person name="Gilroy R."/>
            <person name="Ravi A."/>
            <person name="Getino M."/>
            <person name="Pursley I."/>
            <person name="Horton D.L."/>
            <person name="Alikhan N.-F."/>
            <person name="Baker D."/>
            <person name="Gharbi K."/>
            <person name="Hall N."/>
            <person name="Watson M."/>
            <person name="Adriaenssens E.M."/>
            <person name="Foster-Nyarko E."/>
            <person name="Jarju S."/>
            <person name="Secka A."/>
            <person name="Antonio M."/>
            <person name="Oren A."/>
            <person name="Chaudhuri R."/>
            <person name="La Ragione R.M."/>
            <person name="Hildebrand F."/>
            <person name="Pallen M.J."/>
        </authorList>
    </citation>
    <scope>NUCLEOTIDE SEQUENCE [LARGE SCALE GENOMIC DNA]</scope>
    <source>
        <strain evidence="12 13">Sa2CUA2</strain>
    </source>
</reference>
<dbReference type="InterPro" id="IPR012902">
    <property type="entry name" value="N_methyl_site"/>
</dbReference>
<keyword evidence="3" id="KW-1003">Cell membrane</keyword>
<dbReference type="Gene3D" id="3.55.40.10">
    <property type="entry name" value="minor pseudopilin epsh domain"/>
    <property type="match status" value="1"/>
</dbReference>
<dbReference type="EMBL" id="JACSQG010000005">
    <property type="protein sequence ID" value="MBD7977702.1"/>
    <property type="molecule type" value="Genomic_DNA"/>
</dbReference>
<evidence type="ECO:0000256" key="2">
    <source>
        <dbReference type="ARBA" id="ARBA00021549"/>
    </source>
</evidence>
<evidence type="ECO:0000256" key="5">
    <source>
        <dbReference type="ARBA" id="ARBA00022519"/>
    </source>
</evidence>
<name>A0ABR8TPL9_9PSED</name>
<evidence type="ECO:0000256" key="8">
    <source>
        <dbReference type="ARBA" id="ARBA00023136"/>
    </source>
</evidence>
<evidence type="ECO:0000259" key="11">
    <source>
        <dbReference type="Pfam" id="PF12019"/>
    </source>
</evidence>
<comment type="similarity">
    <text evidence="9">Belongs to the GSP H family.</text>
</comment>
<dbReference type="Proteomes" id="UP000611945">
    <property type="component" value="Unassembled WGS sequence"/>
</dbReference>
<keyword evidence="4" id="KW-0488">Methylation</keyword>
<comment type="caution">
    <text evidence="12">The sequence shown here is derived from an EMBL/GenBank/DDBJ whole genome shotgun (WGS) entry which is preliminary data.</text>
</comment>
<keyword evidence="7" id="KW-1133">Transmembrane helix</keyword>
<dbReference type="RefSeq" id="WP_251836481.1">
    <property type="nucleotide sequence ID" value="NZ_JACSQG010000005.1"/>
</dbReference>
<evidence type="ECO:0000256" key="3">
    <source>
        <dbReference type="ARBA" id="ARBA00022475"/>
    </source>
</evidence>
<dbReference type="SUPFAM" id="SSF54523">
    <property type="entry name" value="Pili subunits"/>
    <property type="match status" value="1"/>
</dbReference>
<feature type="domain" description="General secretion pathway GspH" evidence="11">
    <location>
        <begin position="47"/>
        <end position="148"/>
    </location>
</feature>
<sequence length="166" mass="18404">MNLHPQRAFTLVELMITLALLAILASVAVPAFAELIARNRQLALQHEVLNALNFARAYAARNNTRVNFCASSNGTTCQNDWSTGWIIRLEADGRLLRQGQPGQGNFLAWEGGIARSITFHGNGTSNNGSFYQCHAQQMTWLILISRQGRARIGNTSDQQTRSHYCS</sequence>
<evidence type="ECO:0000313" key="13">
    <source>
        <dbReference type="Proteomes" id="UP000611945"/>
    </source>
</evidence>
<evidence type="ECO:0000256" key="1">
    <source>
        <dbReference type="ARBA" id="ARBA00004377"/>
    </source>
</evidence>
<keyword evidence="6" id="KW-0812">Transmembrane</keyword>
<dbReference type="Pfam" id="PF12019">
    <property type="entry name" value="GspH"/>
    <property type="match status" value="1"/>
</dbReference>
<evidence type="ECO:0000256" key="4">
    <source>
        <dbReference type="ARBA" id="ARBA00022481"/>
    </source>
</evidence>
<evidence type="ECO:0000256" key="9">
    <source>
        <dbReference type="ARBA" id="ARBA00025772"/>
    </source>
</evidence>
<keyword evidence="5" id="KW-0997">Cell inner membrane</keyword>
<evidence type="ECO:0000256" key="10">
    <source>
        <dbReference type="ARBA" id="ARBA00030775"/>
    </source>
</evidence>
<proteinExistence type="inferred from homology"/>
<evidence type="ECO:0000256" key="6">
    <source>
        <dbReference type="ARBA" id="ARBA00022692"/>
    </source>
</evidence>
<evidence type="ECO:0000313" key="12">
    <source>
        <dbReference type="EMBL" id="MBD7977702.1"/>
    </source>
</evidence>
<comment type="subcellular location">
    <subcellularLocation>
        <location evidence="1">Cell inner membrane</location>
        <topology evidence="1">Single-pass membrane protein</topology>
    </subcellularLocation>
</comment>
<evidence type="ECO:0000256" key="7">
    <source>
        <dbReference type="ARBA" id="ARBA00022989"/>
    </source>
</evidence>
<keyword evidence="13" id="KW-1185">Reference proteome</keyword>
<dbReference type="Pfam" id="PF07963">
    <property type="entry name" value="N_methyl"/>
    <property type="match status" value="1"/>
</dbReference>
<keyword evidence="8" id="KW-0472">Membrane</keyword>
<accession>A0ABR8TPL9</accession>
<dbReference type="NCBIfam" id="TIGR02532">
    <property type="entry name" value="IV_pilin_GFxxxE"/>
    <property type="match status" value="1"/>
</dbReference>
<organism evidence="12 13">
    <name type="scientific">Serpens gallinarum</name>
    <dbReference type="NCBI Taxonomy" id="2763075"/>
    <lineage>
        <taxon>Bacteria</taxon>
        <taxon>Pseudomonadati</taxon>
        <taxon>Pseudomonadota</taxon>
        <taxon>Gammaproteobacteria</taxon>
        <taxon>Pseudomonadales</taxon>
        <taxon>Pseudomonadaceae</taxon>
        <taxon>Pseudomonas</taxon>
    </lineage>
</organism>
<gene>
    <name evidence="12" type="ORF">H9642_10930</name>
</gene>
<protein>
    <recommendedName>
        <fullName evidence="2">Type II secretion system protein H</fullName>
    </recommendedName>
    <alternativeName>
        <fullName evidence="10">General secretion pathway protein H</fullName>
    </alternativeName>
</protein>
<dbReference type="InterPro" id="IPR045584">
    <property type="entry name" value="Pilin-like"/>
</dbReference>